<dbReference type="AlphaFoldDB" id="A0A0C7NX79"/>
<evidence type="ECO:0000259" key="1">
    <source>
        <dbReference type="PROSITE" id="PS51480"/>
    </source>
</evidence>
<reference evidence="3" key="1">
    <citation type="submission" date="2014-11" db="EMBL/GenBank/DDBJ databases">
        <authorList>
            <person name="Wibberg D."/>
        </authorList>
    </citation>
    <scope>NUCLEOTIDE SEQUENCE [LARGE SCALE GENOMIC DNA]</scope>
    <source>
        <strain evidence="3">L3</strain>
    </source>
</reference>
<evidence type="ECO:0000313" key="3">
    <source>
        <dbReference type="Proteomes" id="UP000032809"/>
    </source>
</evidence>
<protein>
    <submittedName>
        <fullName evidence="2">Dihydroxyacetone kinase</fullName>
        <ecNumber evidence="2">2.7.1.29</ecNumber>
    </submittedName>
</protein>
<dbReference type="InterPro" id="IPR019986">
    <property type="entry name" value="YloV-like"/>
</dbReference>
<dbReference type="SMART" id="SM01121">
    <property type="entry name" value="Dak1_2"/>
    <property type="match status" value="1"/>
</dbReference>
<keyword evidence="2" id="KW-0808">Transferase</keyword>
<dbReference type="RefSeq" id="WP_045087523.1">
    <property type="nucleotide sequence ID" value="NZ_LN824141.1"/>
</dbReference>
<dbReference type="InterPro" id="IPR036117">
    <property type="entry name" value="DhaL_dom_sf"/>
</dbReference>
<keyword evidence="2" id="KW-0418">Kinase</keyword>
<dbReference type="Proteomes" id="UP000032809">
    <property type="component" value="Chromosome I"/>
</dbReference>
<dbReference type="GO" id="GO:0006071">
    <property type="term" value="P:glycerol metabolic process"/>
    <property type="evidence" value="ECO:0007669"/>
    <property type="project" value="InterPro"/>
</dbReference>
<dbReference type="OrthoDB" id="9760324at2"/>
<proteinExistence type="predicted"/>
<dbReference type="PANTHER" id="PTHR33434">
    <property type="entry name" value="DEGV DOMAIN-CONTAINING PROTEIN DR_1986-RELATED"/>
    <property type="match status" value="1"/>
</dbReference>
<dbReference type="InterPro" id="IPR033470">
    <property type="entry name" value="FakA-like_C"/>
</dbReference>
<dbReference type="HOGENOM" id="CLU_017496_1_0_0"/>
<sequence>MKKYLYAKDIYLAIKKGTEELARHKDEINVLNVFPVPDGDTGNNMLAGMLEACKWMDAVENKNDMKEMMEALRKGLLLGARGNSGVIISQIFRGITEVLEKKKRITTQDFIKALNNAKDRAYKAVMKPVEGTMLTLIRRLSEKLQETMTGEEDFLKLFDAIVDYSFEIVKETPKYLKKLRDANVVDAGAKGLAYIFKGMRDAIHGDVEVDLEVLGEATPEQIAQIAYEELTFQYCTEGIVQFNKIPIKKSDLESIRAFLESIGDSIVLVNQDEVLKFHIHTNHPGTVFEKVLEYGELMKVKVDNMKSQRKHVLEEQKELRGASEKIEHALVGEYMNSNNKNWGVVAVSPGKGITQIFKSLGVNEVVTGGQTVNPSVKDLAEAVNKLPHKKVLILPNNPNIIMTAEKVSELTDKKVVVIPTKHVQEGISAMLGFDDNLEEEELKESMMSYVQSIVPINVTYAIRDSQIDGEKIKKGEYLIFVGRDLKAHSRYVYKETEKILEELIKKGYQIVTIIYGEGAKKEKIDEIVKNLTKKYPNIEMEIHEGGQKHYPLLISVE</sequence>
<dbReference type="EMBL" id="LN824141">
    <property type="protein sequence ID" value="CEP77988.1"/>
    <property type="molecule type" value="Genomic_DNA"/>
</dbReference>
<dbReference type="EC" id="2.7.1.29" evidence="2"/>
<dbReference type="NCBIfam" id="TIGR03599">
    <property type="entry name" value="YloV"/>
    <property type="match status" value="1"/>
</dbReference>
<gene>
    <name evidence="2" type="ORF">DTL3_0678</name>
</gene>
<dbReference type="Pfam" id="PF02734">
    <property type="entry name" value="Dak2"/>
    <property type="match status" value="1"/>
</dbReference>
<dbReference type="PROSITE" id="PS51480">
    <property type="entry name" value="DHAL"/>
    <property type="match status" value="1"/>
</dbReference>
<dbReference type="KEGG" id="dtn:DTL3_0678"/>
<dbReference type="InterPro" id="IPR050270">
    <property type="entry name" value="DegV_domain_contain"/>
</dbReference>
<keyword evidence="3" id="KW-1185">Reference proteome</keyword>
<dbReference type="SUPFAM" id="SSF101473">
    <property type="entry name" value="DhaL-like"/>
    <property type="match status" value="1"/>
</dbReference>
<dbReference type="InterPro" id="IPR004007">
    <property type="entry name" value="DhaL_dom"/>
</dbReference>
<dbReference type="InterPro" id="IPR048394">
    <property type="entry name" value="FakA-like_M"/>
</dbReference>
<dbReference type="PANTHER" id="PTHR33434:SF4">
    <property type="entry name" value="PHOSPHATASE PROTEIN"/>
    <property type="match status" value="1"/>
</dbReference>
<dbReference type="Pfam" id="PF21645">
    <property type="entry name" value="FakA-like_M"/>
    <property type="match status" value="1"/>
</dbReference>
<dbReference type="SMART" id="SM01120">
    <property type="entry name" value="Dak2"/>
    <property type="match status" value="1"/>
</dbReference>
<organism evidence="2 3">
    <name type="scientific">Defluviitoga tunisiensis</name>
    <dbReference type="NCBI Taxonomy" id="1006576"/>
    <lineage>
        <taxon>Bacteria</taxon>
        <taxon>Thermotogati</taxon>
        <taxon>Thermotogota</taxon>
        <taxon>Thermotogae</taxon>
        <taxon>Petrotogales</taxon>
        <taxon>Petrotogaceae</taxon>
        <taxon>Defluviitoga</taxon>
    </lineage>
</organism>
<dbReference type="GO" id="GO:0004371">
    <property type="term" value="F:glycerone kinase activity"/>
    <property type="evidence" value="ECO:0007669"/>
    <property type="project" value="UniProtKB-EC"/>
</dbReference>
<evidence type="ECO:0000313" key="2">
    <source>
        <dbReference type="EMBL" id="CEP77988.1"/>
    </source>
</evidence>
<dbReference type="Gene3D" id="1.25.40.340">
    <property type="match status" value="1"/>
</dbReference>
<dbReference type="STRING" id="1006576.DTL3_0678"/>
<accession>A0A0C7NX79</accession>
<name>A0A0C7NX79_DEFTU</name>
<dbReference type="PATRIC" id="fig|1006576.9.peg.658"/>
<dbReference type="Pfam" id="PF13684">
    <property type="entry name" value="FakA-like_C"/>
    <property type="match status" value="1"/>
</dbReference>
<feature type="domain" description="DhaL" evidence="1">
    <location>
        <begin position="8"/>
        <end position="201"/>
    </location>
</feature>